<dbReference type="PANTHER" id="PTHR10629:SF52">
    <property type="entry name" value="DNA (CYTOSINE-5)-METHYLTRANSFERASE 1"/>
    <property type="match status" value="1"/>
</dbReference>
<feature type="active site" evidence="6">
    <location>
        <position position="80"/>
    </location>
</feature>
<dbReference type="InterPro" id="IPR001525">
    <property type="entry name" value="C5_MeTfrase"/>
</dbReference>
<keyword evidence="3 6" id="KW-0949">S-adenosyl-L-methionine</keyword>
<accession>A0A444MT80</accession>
<evidence type="ECO:0000256" key="4">
    <source>
        <dbReference type="ARBA" id="ARBA00022747"/>
    </source>
</evidence>
<name>A0A444MT80_9SPHI</name>
<dbReference type="SUPFAM" id="SSF53335">
    <property type="entry name" value="S-adenosyl-L-methionine-dependent methyltransferases"/>
    <property type="match status" value="1"/>
</dbReference>
<dbReference type="InterPro" id="IPR018117">
    <property type="entry name" value="C5_DNA_meth_AS"/>
</dbReference>
<evidence type="ECO:0000256" key="3">
    <source>
        <dbReference type="ARBA" id="ARBA00022691"/>
    </source>
</evidence>
<dbReference type="Gene3D" id="3.90.120.10">
    <property type="entry name" value="DNA Methylase, subunit A, domain 2"/>
    <property type="match status" value="1"/>
</dbReference>
<dbReference type="PROSITE" id="PS51679">
    <property type="entry name" value="SAM_MT_C5"/>
    <property type="match status" value="1"/>
</dbReference>
<evidence type="ECO:0000256" key="5">
    <source>
        <dbReference type="ARBA" id="ARBA00047422"/>
    </source>
</evidence>
<dbReference type="Gene3D" id="3.40.50.150">
    <property type="entry name" value="Vaccinia Virus protein VP39"/>
    <property type="match status" value="1"/>
</dbReference>
<dbReference type="PROSITE" id="PS00094">
    <property type="entry name" value="C5_MTASE_1"/>
    <property type="match status" value="1"/>
</dbReference>
<dbReference type="GO" id="GO:0003886">
    <property type="term" value="F:DNA (cytosine-5-)-methyltransferase activity"/>
    <property type="evidence" value="ECO:0007669"/>
    <property type="project" value="UniProtKB-EC"/>
</dbReference>
<keyword evidence="2 6" id="KW-0808">Transferase</keyword>
<comment type="caution">
    <text evidence="9">The sequence shown here is derived from an EMBL/GenBank/DDBJ whole genome shotgun (WGS) entry which is preliminary data.</text>
</comment>
<dbReference type="InterPro" id="IPR029063">
    <property type="entry name" value="SAM-dependent_MTases_sf"/>
</dbReference>
<reference evidence="9 10" key="1">
    <citation type="submission" date="2019-01" db="EMBL/GenBank/DDBJ databases">
        <title>Mucilaginibacter antarcticum sp. nov., isolated from antarctic soil.</title>
        <authorList>
            <person name="Yan Y.-Q."/>
            <person name="Du Z.-J."/>
        </authorList>
    </citation>
    <scope>NUCLEOTIDE SEQUENCE [LARGE SCALE GENOMIC DNA]</scope>
    <source>
        <strain evidence="9 10">F01003</strain>
    </source>
</reference>
<protein>
    <recommendedName>
        <fullName evidence="8">Cytosine-specific methyltransferase</fullName>
        <ecNumber evidence="8">2.1.1.37</ecNumber>
    </recommendedName>
</protein>
<dbReference type="GO" id="GO:0003677">
    <property type="term" value="F:DNA binding"/>
    <property type="evidence" value="ECO:0007669"/>
    <property type="project" value="TreeGrafter"/>
</dbReference>
<dbReference type="PRINTS" id="PR00105">
    <property type="entry name" value="C5METTRFRASE"/>
</dbReference>
<organism evidence="9 10">
    <name type="scientific">Mucilaginibacter gilvus</name>
    <dbReference type="NCBI Taxonomy" id="2305909"/>
    <lineage>
        <taxon>Bacteria</taxon>
        <taxon>Pseudomonadati</taxon>
        <taxon>Bacteroidota</taxon>
        <taxon>Sphingobacteriia</taxon>
        <taxon>Sphingobacteriales</taxon>
        <taxon>Sphingobacteriaceae</taxon>
        <taxon>Mucilaginibacter</taxon>
    </lineage>
</organism>
<dbReference type="PANTHER" id="PTHR10629">
    <property type="entry name" value="CYTOSINE-SPECIFIC METHYLTRANSFERASE"/>
    <property type="match status" value="1"/>
</dbReference>
<evidence type="ECO:0000313" key="10">
    <source>
        <dbReference type="Proteomes" id="UP000286701"/>
    </source>
</evidence>
<dbReference type="GO" id="GO:0009307">
    <property type="term" value="P:DNA restriction-modification system"/>
    <property type="evidence" value="ECO:0007669"/>
    <property type="project" value="UniProtKB-KW"/>
</dbReference>
<gene>
    <name evidence="9" type="ORF">EPL05_05590</name>
</gene>
<evidence type="ECO:0000256" key="6">
    <source>
        <dbReference type="PROSITE-ProRule" id="PRU01016"/>
    </source>
</evidence>
<dbReference type="EMBL" id="SBIW01000002">
    <property type="protein sequence ID" value="RWY55843.1"/>
    <property type="molecule type" value="Genomic_DNA"/>
</dbReference>
<proteinExistence type="inferred from homology"/>
<dbReference type="AlphaFoldDB" id="A0A444MT80"/>
<dbReference type="RefSeq" id="WP_128532923.1">
    <property type="nucleotide sequence ID" value="NZ_SBIW01000002.1"/>
</dbReference>
<dbReference type="OrthoDB" id="32195at2"/>
<evidence type="ECO:0000256" key="8">
    <source>
        <dbReference type="RuleBase" id="RU000417"/>
    </source>
</evidence>
<dbReference type="EC" id="2.1.1.37" evidence="8"/>
<dbReference type="Pfam" id="PF00145">
    <property type="entry name" value="DNA_methylase"/>
    <property type="match status" value="1"/>
</dbReference>
<dbReference type="Proteomes" id="UP000286701">
    <property type="component" value="Unassembled WGS sequence"/>
</dbReference>
<comment type="catalytic activity">
    <reaction evidence="5 8">
        <text>a 2'-deoxycytidine in DNA + S-adenosyl-L-methionine = a 5-methyl-2'-deoxycytidine in DNA + S-adenosyl-L-homocysteine + H(+)</text>
        <dbReference type="Rhea" id="RHEA:13681"/>
        <dbReference type="Rhea" id="RHEA-COMP:11369"/>
        <dbReference type="Rhea" id="RHEA-COMP:11370"/>
        <dbReference type="ChEBI" id="CHEBI:15378"/>
        <dbReference type="ChEBI" id="CHEBI:57856"/>
        <dbReference type="ChEBI" id="CHEBI:59789"/>
        <dbReference type="ChEBI" id="CHEBI:85452"/>
        <dbReference type="ChEBI" id="CHEBI:85454"/>
        <dbReference type="EC" id="2.1.1.37"/>
    </reaction>
</comment>
<evidence type="ECO:0000256" key="7">
    <source>
        <dbReference type="RuleBase" id="RU000416"/>
    </source>
</evidence>
<dbReference type="GO" id="GO:0044027">
    <property type="term" value="P:negative regulation of gene expression via chromosomal CpG island methylation"/>
    <property type="evidence" value="ECO:0007669"/>
    <property type="project" value="TreeGrafter"/>
</dbReference>
<comment type="similarity">
    <text evidence="6 7">Belongs to the class I-like SAM-binding methyltransferase superfamily. C5-methyltransferase family.</text>
</comment>
<dbReference type="GO" id="GO:0032259">
    <property type="term" value="P:methylation"/>
    <property type="evidence" value="ECO:0007669"/>
    <property type="project" value="UniProtKB-KW"/>
</dbReference>
<evidence type="ECO:0000313" key="9">
    <source>
        <dbReference type="EMBL" id="RWY55843.1"/>
    </source>
</evidence>
<dbReference type="InterPro" id="IPR050390">
    <property type="entry name" value="C5-Methyltransferase"/>
</dbReference>
<sequence>MTLNHIDCFSGPGGICTGFKAAGFKTLVAIERVKSCVETYKANHSEVKVLHRDIREVTNEEIIEAVNGQKIDIVSSGMPCETFSTAGSTSRSSYDFRQQLYSEAIRIAKAVNSRIILFENVPAIATKKTIKDGNRLVVDDIIEELAANGYIHFIKTILNSSDFGVPQNRNRFFLIATTDETLDLKVPISHHKQNLTVRDALVGLPKMKANDPREYKVYNGEDNDYTRLLKDRAFWKIENRLNGKISYHISPKHRKGTIERFGLLEPGESLVDLFKKFDPEEVKRLQANKVLPKKWFIQRNKRLRLDQASKTVTSHCLDELVHPEMDRCLTVREVARLQGFPDFYDFIGGPFICPHISETQDKYEQIGDAVPPLLAYHWGLVIKDILSDQ</sequence>
<dbReference type="NCBIfam" id="TIGR00675">
    <property type="entry name" value="dcm"/>
    <property type="match status" value="1"/>
</dbReference>
<keyword evidence="1 6" id="KW-0489">Methyltransferase</keyword>
<evidence type="ECO:0000256" key="1">
    <source>
        <dbReference type="ARBA" id="ARBA00022603"/>
    </source>
</evidence>
<keyword evidence="4" id="KW-0680">Restriction system</keyword>
<keyword evidence="10" id="KW-1185">Reference proteome</keyword>
<evidence type="ECO:0000256" key="2">
    <source>
        <dbReference type="ARBA" id="ARBA00022679"/>
    </source>
</evidence>